<dbReference type="Gene3D" id="3.40.50.980">
    <property type="match status" value="1"/>
</dbReference>
<dbReference type="EMBL" id="AB672904">
    <property type="protein sequence ID" value="BAL15205.1"/>
    <property type="molecule type" value="Genomic_DNA"/>
</dbReference>
<dbReference type="Pfam" id="PF00501">
    <property type="entry name" value="AMP-binding"/>
    <property type="match status" value="2"/>
</dbReference>
<accession>G9MAQ9</accession>
<feature type="non-terminal residue" evidence="2">
    <location>
        <position position="1"/>
    </location>
</feature>
<dbReference type="GO" id="GO:0031177">
    <property type="term" value="F:phosphopantetheine binding"/>
    <property type="evidence" value="ECO:0007669"/>
    <property type="project" value="TreeGrafter"/>
</dbReference>
<feature type="domain" description="AMP-dependent synthetase/ligase" evidence="1">
    <location>
        <begin position="74"/>
        <end position="241"/>
    </location>
</feature>
<proteinExistence type="predicted"/>
<organism evidence="2">
    <name type="scientific">Actinoplanes sp. MN07-A0335</name>
    <dbReference type="NCBI Taxonomy" id="1090049"/>
    <lineage>
        <taxon>Bacteria</taxon>
        <taxon>Bacillati</taxon>
        <taxon>Actinomycetota</taxon>
        <taxon>Actinomycetes</taxon>
        <taxon>Micromonosporales</taxon>
        <taxon>Micromonosporaceae</taxon>
        <taxon>Actinoplanes</taxon>
    </lineage>
</organism>
<feature type="domain" description="AMP-dependent synthetase/ligase" evidence="1">
    <location>
        <begin position="1"/>
        <end position="68"/>
    </location>
</feature>
<dbReference type="InterPro" id="IPR042099">
    <property type="entry name" value="ANL_N_sf"/>
</dbReference>
<dbReference type="SUPFAM" id="SSF56801">
    <property type="entry name" value="Acetyl-CoA synthetase-like"/>
    <property type="match status" value="2"/>
</dbReference>
<dbReference type="PANTHER" id="PTHR45527:SF1">
    <property type="entry name" value="FATTY ACID SYNTHASE"/>
    <property type="match status" value="1"/>
</dbReference>
<dbReference type="InterPro" id="IPR000873">
    <property type="entry name" value="AMP-dep_synth/lig_dom"/>
</dbReference>
<name>G9MAQ9_9ACTN</name>
<evidence type="ECO:0000313" key="2">
    <source>
        <dbReference type="EMBL" id="BAL15205.1"/>
    </source>
</evidence>
<sequence length="261" mass="27342">STGRPKGVVVTHRDREAFLTALPLEPGERLLAVTTLSFDISVLELLGTLRAGGTIVLASPEQVRDPLLLAGLPLEPGERLLAVTTLSFDISVLELLGTLRAGGTIVLASPEQVRDPLLLAGLLESERITAMQATPSLWAALLEASDVDLSGVRALVGGEALPVPLARALHERAAAVVNLYGPTEVTVWATAEEVGADWDGSIGRPLPGTTAHVLDEWLEPVPPGVAGELYLGGAQVTRGYHGRPALTASRFVADPYGPGRL</sequence>
<evidence type="ECO:0000259" key="1">
    <source>
        <dbReference type="Pfam" id="PF00501"/>
    </source>
</evidence>
<dbReference type="GO" id="GO:0043041">
    <property type="term" value="P:amino acid activation for nonribosomal peptide biosynthetic process"/>
    <property type="evidence" value="ECO:0007669"/>
    <property type="project" value="TreeGrafter"/>
</dbReference>
<dbReference type="GO" id="GO:0044550">
    <property type="term" value="P:secondary metabolite biosynthetic process"/>
    <property type="evidence" value="ECO:0007669"/>
    <property type="project" value="TreeGrafter"/>
</dbReference>
<dbReference type="Gene3D" id="2.30.38.10">
    <property type="entry name" value="Luciferase, Domain 3"/>
    <property type="match status" value="1"/>
</dbReference>
<dbReference type="AlphaFoldDB" id="G9MAQ9"/>
<reference evidence="2" key="1">
    <citation type="journal article" date="2012" name="J. Antibiot.">
        <title>Diversity of nonribosomal peptide synthetase and polyketide synthase genes in the genus Actinoplanes found in Mongolia.</title>
        <authorList>
            <person name="Enkh-Amgalan J."/>
            <person name="Komaki H."/>
            <person name="Daram D."/>
            <person name="Ando K."/>
            <person name="Tsetseg B."/>
        </authorList>
    </citation>
    <scope>NUCLEOTIDE SEQUENCE</scope>
    <source>
        <strain evidence="2">MN07-A0335</strain>
    </source>
</reference>
<dbReference type="PANTHER" id="PTHR45527">
    <property type="entry name" value="NONRIBOSOMAL PEPTIDE SYNTHETASE"/>
    <property type="match status" value="1"/>
</dbReference>
<dbReference type="Gene3D" id="3.40.50.12780">
    <property type="entry name" value="N-terminal domain of ligase-like"/>
    <property type="match status" value="1"/>
</dbReference>
<protein>
    <submittedName>
        <fullName evidence="2">Nonribosomal peptide synthetase</fullName>
    </submittedName>
</protein>
<dbReference type="GO" id="GO:0005737">
    <property type="term" value="C:cytoplasm"/>
    <property type="evidence" value="ECO:0007669"/>
    <property type="project" value="TreeGrafter"/>
</dbReference>
<feature type="non-terminal residue" evidence="2">
    <location>
        <position position="261"/>
    </location>
</feature>